<dbReference type="PROSITE" id="PS50893">
    <property type="entry name" value="ABC_TRANSPORTER_2"/>
    <property type="match status" value="1"/>
</dbReference>
<dbReference type="EMBL" id="BDJL01000093">
    <property type="protein sequence ID" value="GAV25863.1"/>
    <property type="molecule type" value="Genomic_DNA"/>
</dbReference>
<dbReference type="Proteomes" id="UP000187338">
    <property type="component" value="Unassembled WGS sequence"/>
</dbReference>
<dbReference type="SMART" id="SM00382">
    <property type="entry name" value="AAA"/>
    <property type="match status" value="1"/>
</dbReference>
<dbReference type="GO" id="GO:0005524">
    <property type="term" value="F:ATP binding"/>
    <property type="evidence" value="ECO:0007669"/>
    <property type="project" value="UniProtKB-KW"/>
</dbReference>
<keyword evidence="7" id="KW-1185">Reference proteome</keyword>
<reference evidence="7" key="1">
    <citation type="submission" date="2016-12" db="EMBL/GenBank/DDBJ databases">
        <title>Draft Genome Sequences od Carboxydothermus pertinax and islandicus, Hydrogenogenic Carboxydotrophic Bacteria.</title>
        <authorList>
            <person name="Fukuyama Y."/>
            <person name="Ohmae K."/>
            <person name="Yoneda Y."/>
            <person name="Yoshida T."/>
            <person name="Sako Y."/>
        </authorList>
    </citation>
    <scope>NUCLEOTIDE SEQUENCE [LARGE SCALE GENOMIC DNA]</scope>
    <source>
        <strain evidence="7">SET</strain>
    </source>
</reference>
<evidence type="ECO:0000313" key="6">
    <source>
        <dbReference type="EMBL" id="GAV25863.1"/>
    </source>
</evidence>
<dbReference type="AlphaFoldDB" id="A0A1L8D3W8"/>
<evidence type="ECO:0000259" key="5">
    <source>
        <dbReference type="PROSITE" id="PS50893"/>
    </source>
</evidence>
<evidence type="ECO:0000256" key="4">
    <source>
        <dbReference type="ARBA" id="ARBA00022840"/>
    </source>
</evidence>
<keyword evidence="2" id="KW-0813">Transport</keyword>
<name>A0A1L8D3W8_9THEO</name>
<proteinExistence type="inferred from homology"/>
<gene>
    <name evidence="6" type="ORF">ciss_17960</name>
</gene>
<accession>A0A1L8D3W8</accession>
<dbReference type="CDD" id="cd03230">
    <property type="entry name" value="ABC_DR_subfamily_A"/>
    <property type="match status" value="1"/>
</dbReference>
<evidence type="ECO:0000256" key="2">
    <source>
        <dbReference type="ARBA" id="ARBA00022448"/>
    </source>
</evidence>
<dbReference type="InterPro" id="IPR050763">
    <property type="entry name" value="ABC_transporter_ATP-binding"/>
</dbReference>
<evidence type="ECO:0000313" key="7">
    <source>
        <dbReference type="Proteomes" id="UP000187338"/>
    </source>
</evidence>
<dbReference type="GO" id="GO:0016887">
    <property type="term" value="F:ATP hydrolysis activity"/>
    <property type="evidence" value="ECO:0007669"/>
    <property type="project" value="InterPro"/>
</dbReference>
<evidence type="ECO:0000256" key="1">
    <source>
        <dbReference type="ARBA" id="ARBA00005417"/>
    </source>
</evidence>
<dbReference type="InterPro" id="IPR027417">
    <property type="entry name" value="P-loop_NTPase"/>
</dbReference>
<organism evidence="6 7">
    <name type="scientific">Carboxydothermus islandicus</name>
    <dbReference type="NCBI Taxonomy" id="661089"/>
    <lineage>
        <taxon>Bacteria</taxon>
        <taxon>Bacillati</taxon>
        <taxon>Bacillota</taxon>
        <taxon>Clostridia</taxon>
        <taxon>Thermoanaerobacterales</taxon>
        <taxon>Thermoanaerobacteraceae</taxon>
        <taxon>Carboxydothermus</taxon>
    </lineage>
</organism>
<keyword evidence="3" id="KW-0547">Nucleotide-binding</keyword>
<dbReference type="InterPro" id="IPR003593">
    <property type="entry name" value="AAA+_ATPase"/>
</dbReference>
<evidence type="ECO:0000256" key="3">
    <source>
        <dbReference type="ARBA" id="ARBA00022741"/>
    </source>
</evidence>
<dbReference type="InterPro" id="IPR003439">
    <property type="entry name" value="ABC_transporter-like_ATP-bd"/>
</dbReference>
<dbReference type="Gene3D" id="3.40.50.300">
    <property type="entry name" value="P-loop containing nucleotide triphosphate hydrolases"/>
    <property type="match status" value="1"/>
</dbReference>
<dbReference type="PANTHER" id="PTHR42711:SF5">
    <property type="entry name" value="ABC TRANSPORTER ATP-BINDING PROTEIN NATA"/>
    <property type="match status" value="1"/>
</dbReference>
<sequence length="233" mass="26333">MIEVQNVTKKIGDKVILKNISFNVEEGQFITVLGPNGAGKSTLFKILSLLMKPTSGVIKINGIAVNEGGIALRQKLGVISHNSFLYDSLTARDNLLFYGKMYGVKKLEERVREVIQQVGLELSFYQQVKTFSRGMLQRLAIARCLLNDPEIVLFDEPYTGLDQQAIDILNNVLKTLKQRKRTILMITHNFEEGVELSDRILILNRGELVFDEANLYDLKSLKEIYRKKVGISA</sequence>
<dbReference type="RefSeq" id="WP_075866069.1">
    <property type="nucleotide sequence ID" value="NZ_BDJL01000093.1"/>
</dbReference>
<dbReference type="Pfam" id="PF00005">
    <property type="entry name" value="ABC_tran"/>
    <property type="match status" value="1"/>
</dbReference>
<keyword evidence="4 6" id="KW-0067">ATP-binding</keyword>
<dbReference type="STRING" id="661089.ciss_17960"/>
<protein>
    <submittedName>
        <fullName evidence="6">Sodium ABC transporter ATP-binding protein</fullName>
    </submittedName>
</protein>
<dbReference type="PANTHER" id="PTHR42711">
    <property type="entry name" value="ABC TRANSPORTER ATP-BINDING PROTEIN"/>
    <property type="match status" value="1"/>
</dbReference>
<comment type="caution">
    <text evidence="6">The sequence shown here is derived from an EMBL/GenBank/DDBJ whole genome shotgun (WGS) entry which is preliminary data.</text>
</comment>
<dbReference type="SUPFAM" id="SSF52540">
    <property type="entry name" value="P-loop containing nucleoside triphosphate hydrolases"/>
    <property type="match status" value="1"/>
</dbReference>
<feature type="domain" description="ABC transporter" evidence="5">
    <location>
        <begin position="2"/>
        <end position="230"/>
    </location>
</feature>
<comment type="similarity">
    <text evidence="1">Belongs to the ABC transporter superfamily.</text>
</comment>
<dbReference type="OrthoDB" id="9804819at2"/>